<accession>A0A4P7VAR9</accession>
<proteinExistence type="inferred from homology"/>
<dbReference type="GO" id="GO:0005524">
    <property type="term" value="F:ATP binding"/>
    <property type="evidence" value="ECO:0007669"/>
    <property type="project" value="UniProtKB-KW"/>
</dbReference>
<comment type="function">
    <text evidence="6">Catalyzes the adenylation by ATP of the carboxyl group of the C-terminal glycine of sulfur carrier protein MoaD.</text>
</comment>
<evidence type="ECO:0000256" key="11">
    <source>
        <dbReference type="ARBA" id="ARBA00075328"/>
    </source>
</evidence>
<reference evidence="14 15" key="1">
    <citation type="submission" date="2019-02" db="EMBL/GenBank/DDBJ databases">
        <title>Isolation and identification of novel species under the genus Muribaculum.</title>
        <authorList>
            <person name="Miyake S."/>
            <person name="Ding Y."/>
            <person name="Low A."/>
            <person name="Soh M."/>
            <person name="Seedorf H."/>
        </authorList>
    </citation>
    <scope>NUCLEOTIDE SEQUENCE [LARGE SCALE GENOMIC DNA]</scope>
    <source>
        <strain evidence="14 15">TLL-A4</strain>
    </source>
</reference>
<evidence type="ECO:0000256" key="3">
    <source>
        <dbReference type="ARBA" id="ARBA00022741"/>
    </source>
</evidence>
<dbReference type="KEGG" id="mgod:E7746_00795"/>
<evidence type="ECO:0000256" key="5">
    <source>
        <dbReference type="ARBA" id="ARBA00052218"/>
    </source>
</evidence>
<dbReference type="PANTHER" id="PTHR10953">
    <property type="entry name" value="UBIQUITIN-ACTIVATING ENZYME E1"/>
    <property type="match status" value="1"/>
</dbReference>
<evidence type="ECO:0000256" key="1">
    <source>
        <dbReference type="ARBA" id="ARBA00009919"/>
    </source>
</evidence>
<dbReference type="GO" id="GO:0008146">
    <property type="term" value="F:sulfotransferase activity"/>
    <property type="evidence" value="ECO:0007669"/>
    <property type="project" value="TreeGrafter"/>
</dbReference>
<evidence type="ECO:0000313" key="15">
    <source>
        <dbReference type="Proteomes" id="UP000297031"/>
    </source>
</evidence>
<dbReference type="GO" id="GO:0008641">
    <property type="term" value="F:ubiquitin-like modifier activating enzyme activity"/>
    <property type="evidence" value="ECO:0007669"/>
    <property type="project" value="InterPro"/>
</dbReference>
<keyword evidence="3" id="KW-0547">Nucleotide-binding</keyword>
<comment type="subunit">
    <text evidence="7">Homodimer. Forms a stable heterotetrameric complex of 2 MoeB and 2 MoaD during adenylation of MoaD.</text>
</comment>
<sequence length="250" mass="26624">MSLFNDDELKRYSRHLSLPEIGIDGQSKLRDAKVLIVGAGGLGSPVALYLAAAGVGNICIIDGDVVDLSNLQRQIIHSTADVGRAKVESASQSMTALNPGVKVEAISGLLTADNAASLMADYDIIVDATDSLATKLLINDTCVALGKPFVHGGMYRYMGQAMTYVPGSPCYRCLFAGEEPVQPRNEAVAGPFGAVAGILGCIQAAEVIKYITGIGRLLTGRLLRFDALTMEFDTFTLPADNRCRCRRPLK</sequence>
<dbReference type="GO" id="GO:0005829">
    <property type="term" value="C:cytosol"/>
    <property type="evidence" value="ECO:0007669"/>
    <property type="project" value="TreeGrafter"/>
</dbReference>
<dbReference type="Pfam" id="PF00899">
    <property type="entry name" value="ThiF"/>
    <property type="match status" value="1"/>
</dbReference>
<protein>
    <recommendedName>
        <fullName evidence="9">Molybdopterin-synthase adenylyltransferase</fullName>
        <ecNumber evidence="8">2.7.7.80</ecNumber>
    </recommendedName>
    <alternativeName>
        <fullName evidence="12">MoaD protein adenylase</fullName>
    </alternativeName>
    <alternativeName>
        <fullName evidence="10">Molybdopterin-converting factor subunit 1 adenylase</fullName>
    </alternativeName>
    <alternativeName>
        <fullName evidence="11">Sulfur carrier protein MoaD adenylyltransferase</fullName>
    </alternativeName>
</protein>
<dbReference type="InterPro" id="IPR035985">
    <property type="entry name" value="Ubiquitin-activating_enz"/>
</dbReference>
<dbReference type="InterPro" id="IPR045886">
    <property type="entry name" value="ThiF/MoeB/HesA"/>
</dbReference>
<keyword evidence="15" id="KW-1185">Reference proteome</keyword>
<evidence type="ECO:0000256" key="10">
    <source>
        <dbReference type="ARBA" id="ARBA00075110"/>
    </source>
</evidence>
<evidence type="ECO:0000256" key="9">
    <source>
        <dbReference type="ARBA" id="ARBA00073635"/>
    </source>
</evidence>
<dbReference type="NCBIfam" id="NF004281">
    <property type="entry name" value="PRK05690.1"/>
    <property type="match status" value="1"/>
</dbReference>
<evidence type="ECO:0000256" key="7">
    <source>
        <dbReference type="ARBA" id="ARBA00063809"/>
    </source>
</evidence>
<dbReference type="AlphaFoldDB" id="A0A4P7VAR9"/>
<dbReference type="FunFam" id="3.40.50.720:FF:000033">
    <property type="entry name" value="Adenylyltransferase and sulfurtransferase MOCS3"/>
    <property type="match status" value="1"/>
</dbReference>
<dbReference type="RefSeq" id="WP_136409529.1">
    <property type="nucleotide sequence ID" value="NZ_CP039393.1"/>
</dbReference>
<gene>
    <name evidence="14" type="ORF">E7746_00795</name>
</gene>
<dbReference type="EMBL" id="CP039393">
    <property type="protein sequence ID" value="QCD34520.1"/>
    <property type="molecule type" value="Genomic_DNA"/>
</dbReference>
<dbReference type="GO" id="GO:0061605">
    <property type="term" value="F:molybdopterin-synthase adenylyltransferase activity"/>
    <property type="evidence" value="ECO:0007669"/>
    <property type="project" value="UniProtKB-EC"/>
</dbReference>
<comment type="catalytic activity">
    <reaction evidence="5">
        <text>[molybdopterin-synthase sulfur-carrier protein]-C-terminal Gly-Gly + ATP + H(+) = [molybdopterin-synthase sulfur-carrier protein]-C-terminal Gly-Gly-AMP + diphosphate</text>
        <dbReference type="Rhea" id="RHEA:43616"/>
        <dbReference type="Rhea" id="RHEA-COMP:12159"/>
        <dbReference type="Rhea" id="RHEA-COMP:12202"/>
        <dbReference type="ChEBI" id="CHEBI:15378"/>
        <dbReference type="ChEBI" id="CHEBI:30616"/>
        <dbReference type="ChEBI" id="CHEBI:33019"/>
        <dbReference type="ChEBI" id="CHEBI:90618"/>
        <dbReference type="ChEBI" id="CHEBI:90778"/>
        <dbReference type="EC" id="2.7.7.80"/>
    </reaction>
</comment>
<dbReference type="PANTHER" id="PTHR10953:SF102">
    <property type="entry name" value="ADENYLYLTRANSFERASE AND SULFURTRANSFERASE MOCS3"/>
    <property type="match status" value="1"/>
</dbReference>
<evidence type="ECO:0000256" key="12">
    <source>
        <dbReference type="ARBA" id="ARBA00078531"/>
    </source>
</evidence>
<organism evidence="14 15">
    <name type="scientific">Muribaculum gordoncarteri</name>
    <dbReference type="NCBI Taxonomy" id="2530390"/>
    <lineage>
        <taxon>Bacteria</taxon>
        <taxon>Pseudomonadati</taxon>
        <taxon>Bacteroidota</taxon>
        <taxon>Bacteroidia</taxon>
        <taxon>Bacteroidales</taxon>
        <taxon>Muribaculaceae</taxon>
        <taxon>Muribaculum</taxon>
    </lineage>
</organism>
<dbReference type="GO" id="GO:0004792">
    <property type="term" value="F:thiosulfate-cyanide sulfurtransferase activity"/>
    <property type="evidence" value="ECO:0007669"/>
    <property type="project" value="TreeGrafter"/>
</dbReference>
<keyword evidence="2" id="KW-0808">Transferase</keyword>
<dbReference type="SUPFAM" id="SSF69572">
    <property type="entry name" value="Activating enzymes of the ubiquitin-like proteins"/>
    <property type="match status" value="1"/>
</dbReference>
<dbReference type="OrthoDB" id="9804286at2"/>
<evidence type="ECO:0000313" key="14">
    <source>
        <dbReference type="EMBL" id="QCD34520.1"/>
    </source>
</evidence>
<dbReference type="EC" id="2.7.7.80" evidence="8"/>
<comment type="similarity">
    <text evidence="1">Belongs to the HesA/MoeB/ThiF family.</text>
</comment>
<evidence type="ECO:0000256" key="4">
    <source>
        <dbReference type="ARBA" id="ARBA00022840"/>
    </source>
</evidence>
<keyword evidence="4" id="KW-0067">ATP-binding</keyword>
<evidence type="ECO:0000256" key="8">
    <source>
        <dbReference type="ARBA" id="ARBA00066884"/>
    </source>
</evidence>
<name>A0A4P7VAR9_9BACT</name>
<dbReference type="InterPro" id="IPR000594">
    <property type="entry name" value="ThiF_NAD_FAD-bd"/>
</dbReference>
<evidence type="ECO:0000256" key="2">
    <source>
        <dbReference type="ARBA" id="ARBA00022679"/>
    </source>
</evidence>
<dbReference type="Gene3D" id="3.40.50.720">
    <property type="entry name" value="NAD(P)-binding Rossmann-like Domain"/>
    <property type="match status" value="1"/>
</dbReference>
<dbReference type="CDD" id="cd00757">
    <property type="entry name" value="ThiF_MoeB_HesA_family"/>
    <property type="match status" value="1"/>
</dbReference>
<feature type="domain" description="THIF-type NAD/FAD binding fold" evidence="13">
    <location>
        <begin position="12"/>
        <end position="244"/>
    </location>
</feature>
<evidence type="ECO:0000256" key="6">
    <source>
        <dbReference type="ARBA" id="ARBA00055169"/>
    </source>
</evidence>
<dbReference type="Proteomes" id="UP000297031">
    <property type="component" value="Chromosome"/>
</dbReference>
<evidence type="ECO:0000259" key="13">
    <source>
        <dbReference type="Pfam" id="PF00899"/>
    </source>
</evidence>